<evidence type="ECO:0000313" key="2">
    <source>
        <dbReference type="EMBL" id="PKR58180.1"/>
    </source>
</evidence>
<keyword evidence="3" id="KW-1185">Reference proteome</keyword>
<dbReference type="RefSeq" id="WP_101301972.1">
    <property type="nucleotide sequence ID" value="NZ_NXGX01000004.1"/>
</dbReference>
<dbReference type="Gene3D" id="3.40.30.10">
    <property type="entry name" value="Glutaredoxin"/>
    <property type="match status" value="1"/>
</dbReference>
<dbReference type="AlphaFoldDB" id="A0A2N3L649"/>
<proteinExistence type="predicted"/>
<organism evidence="2 3">
    <name type="scientific">Thalassospira lohafexi</name>
    <dbReference type="NCBI Taxonomy" id="744227"/>
    <lineage>
        <taxon>Bacteria</taxon>
        <taxon>Pseudomonadati</taxon>
        <taxon>Pseudomonadota</taxon>
        <taxon>Alphaproteobacteria</taxon>
        <taxon>Rhodospirillales</taxon>
        <taxon>Thalassospiraceae</taxon>
        <taxon>Thalassospira</taxon>
    </lineage>
</organism>
<evidence type="ECO:0000313" key="3">
    <source>
        <dbReference type="Proteomes" id="UP000233332"/>
    </source>
</evidence>
<accession>A0A2N3L649</accession>
<dbReference type="PANTHER" id="PTHR13887:SF41">
    <property type="entry name" value="THIOREDOXIN SUPERFAMILY PROTEIN"/>
    <property type="match status" value="1"/>
</dbReference>
<dbReference type="InterPro" id="IPR001853">
    <property type="entry name" value="DSBA-like_thioredoxin_dom"/>
</dbReference>
<reference evidence="2 3" key="1">
    <citation type="submission" date="2017-09" db="EMBL/GenBank/DDBJ databases">
        <title>Biodiversity and function of Thalassospira species in the particle-attached aromatic-hydrocarbon-degrading consortia from the surface seawater of the China South Sea.</title>
        <authorList>
            <person name="Dong C."/>
            <person name="Lai Q."/>
            <person name="Shao Z."/>
        </authorList>
    </citation>
    <scope>NUCLEOTIDE SEQUENCE [LARGE SCALE GENOMIC DNA]</scope>
    <source>
        <strain evidence="2 3">139Z-12</strain>
    </source>
</reference>
<comment type="caution">
    <text evidence="2">The sequence shown here is derived from an EMBL/GenBank/DDBJ whole genome shotgun (WGS) entry which is preliminary data.</text>
</comment>
<name>A0A2N3L649_9PROT</name>
<feature type="domain" description="DSBA-like thioredoxin" evidence="1">
    <location>
        <begin position="8"/>
        <end position="213"/>
    </location>
</feature>
<dbReference type="Proteomes" id="UP000233332">
    <property type="component" value="Unassembled WGS sequence"/>
</dbReference>
<evidence type="ECO:0000259" key="1">
    <source>
        <dbReference type="Pfam" id="PF01323"/>
    </source>
</evidence>
<protein>
    <submittedName>
        <fullName evidence="2">Disulfide bond formation protein DsbA</fullName>
    </submittedName>
</protein>
<dbReference type="Pfam" id="PF01323">
    <property type="entry name" value="DSBA"/>
    <property type="match status" value="1"/>
</dbReference>
<gene>
    <name evidence="2" type="ORF">COO92_10535</name>
</gene>
<dbReference type="PANTHER" id="PTHR13887">
    <property type="entry name" value="GLUTATHIONE S-TRANSFERASE KAPPA"/>
    <property type="match status" value="1"/>
</dbReference>
<dbReference type="SUPFAM" id="SSF52833">
    <property type="entry name" value="Thioredoxin-like"/>
    <property type="match status" value="1"/>
</dbReference>
<sequence length="231" mass="25522">MTDAIPLQIDIVSDVVCPWCIIGYKNLEEAVARLDGQVDITVRWHPYELNPNMAPEGQDLSEHITEKYGLTPDQSTDNRARITMMSENVGFPIHFSSDSRIYNTFDAHRLLYWAGKEGKSGQQTALTMALFTAYFQDAENPSDHGVLNRAVEEVGLSPERAAEILASDEFAKEVRAEEEEFGNASISSVPTYVVNGKFAISGGHPPEVFEQALSEIARQGDDILADAEADQ</sequence>
<dbReference type="CDD" id="cd03024">
    <property type="entry name" value="DsbA_FrnE"/>
    <property type="match status" value="1"/>
</dbReference>
<dbReference type="InterPro" id="IPR036249">
    <property type="entry name" value="Thioredoxin-like_sf"/>
</dbReference>
<dbReference type="EMBL" id="NXGX01000004">
    <property type="protein sequence ID" value="PKR58180.1"/>
    <property type="molecule type" value="Genomic_DNA"/>
</dbReference>
<dbReference type="GO" id="GO:0016491">
    <property type="term" value="F:oxidoreductase activity"/>
    <property type="evidence" value="ECO:0007669"/>
    <property type="project" value="InterPro"/>
</dbReference>